<keyword evidence="1" id="KW-0863">Zinc-finger</keyword>
<keyword evidence="5" id="KW-1185">Reference proteome</keyword>
<dbReference type="PROSITE" id="PS50103">
    <property type="entry name" value="ZF_C3H1"/>
    <property type="match status" value="1"/>
</dbReference>
<evidence type="ECO:0000259" key="3">
    <source>
        <dbReference type="PROSITE" id="PS50103"/>
    </source>
</evidence>
<dbReference type="Proteomes" id="UP000799324">
    <property type="component" value="Unassembled WGS sequence"/>
</dbReference>
<feature type="zinc finger region" description="C3H1-type" evidence="1">
    <location>
        <begin position="148"/>
        <end position="176"/>
    </location>
</feature>
<dbReference type="GO" id="GO:0008270">
    <property type="term" value="F:zinc ion binding"/>
    <property type="evidence" value="ECO:0007669"/>
    <property type="project" value="UniProtKB-KW"/>
</dbReference>
<evidence type="ECO:0000256" key="2">
    <source>
        <dbReference type="SAM" id="MobiDB-lite"/>
    </source>
</evidence>
<dbReference type="EMBL" id="MU004316">
    <property type="protein sequence ID" value="KAF2658313.1"/>
    <property type="molecule type" value="Genomic_DNA"/>
</dbReference>
<dbReference type="OrthoDB" id="3777260at2759"/>
<dbReference type="InterPro" id="IPR000571">
    <property type="entry name" value="Znf_CCCH"/>
</dbReference>
<keyword evidence="1" id="KW-0862">Zinc</keyword>
<protein>
    <recommendedName>
        <fullName evidence="3">C3H1-type domain-containing protein</fullName>
    </recommendedName>
</protein>
<proteinExistence type="predicted"/>
<gene>
    <name evidence="4" type="ORF">K491DRAFT_776501</name>
</gene>
<organism evidence="4 5">
    <name type="scientific">Lophiostoma macrostomum CBS 122681</name>
    <dbReference type="NCBI Taxonomy" id="1314788"/>
    <lineage>
        <taxon>Eukaryota</taxon>
        <taxon>Fungi</taxon>
        <taxon>Dikarya</taxon>
        <taxon>Ascomycota</taxon>
        <taxon>Pezizomycotina</taxon>
        <taxon>Dothideomycetes</taxon>
        <taxon>Pleosporomycetidae</taxon>
        <taxon>Pleosporales</taxon>
        <taxon>Lophiostomataceae</taxon>
        <taxon>Lophiostoma</taxon>
    </lineage>
</organism>
<name>A0A6A6THB5_9PLEO</name>
<evidence type="ECO:0000313" key="5">
    <source>
        <dbReference type="Proteomes" id="UP000799324"/>
    </source>
</evidence>
<sequence>MDSARDRIDEIVMLRAQKWQLERRLQTEYLARIRTEEQVQALHAIHSKASQDFAVRDEYRAQESRELYTYAFNVHNELEEAKRSASLLDNDSTPEMKVPASDSVSLRKHRRKHRKPKDRVVKCTHCYFQGLDCDNGARCEACVKGKIECKRRQCNTYGHGPGKCRRRNCPFAHPEDGYPNTINVHNRKVMQTKGRPALSY</sequence>
<accession>A0A6A6THB5</accession>
<evidence type="ECO:0000313" key="4">
    <source>
        <dbReference type="EMBL" id="KAF2658313.1"/>
    </source>
</evidence>
<keyword evidence="1" id="KW-0479">Metal-binding</keyword>
<evidence type="ECO:0000256" key="1">
    <source>
        <dbReference type="PROSITE-ProRule" id="PRU00723"/>
    </source>
</evidence>
<dbReference type="AlphaFoldDB" id="A0A6A6THB5"/>
<feature type="region of interest" description="Disordered" evidence="2">
    <location>
        <begin position="86"/>
        <end position="113"/>
    </location>
</feature>
<feature type="domain" description="C3H1-type" evidence="3">
    <location>
        <begin position="148"/>
        <end position="176"/>
    </location>
</feature>
<reference evidence="4" key="1">
    <citation type="journal article" date="2020" name="Stud. Mycol.">
        <title>101 Dothideomycetes genomes: a test case for predicting lifestyles and emergence of pathogens.</title>
        <authorList>
            <person name="Haridas S."/>
            <person name="Albert R."/>
            <person name="Binder M."/>
            <person name="Bloem J."/>
            <person name="Labutti K."/>
            <person name="Salamov A."/>
            <person name="Andreopoulos B."/>
            <person name="Baker S."/>
            <person name="Barry K."/>
            <person name="Bills G."/>
            <person name="Bluhm B."/>
            <person name="Cannon C."/>
            <person name="Castanera R."/>
            <person name="Culley D."/>
            <person name="Daum C."/>
            <person name="Ezra D."/>
            <person name="Gonzalez J."/>
            <person name="Henrissat B."/>
            <person name="Kuo A."/>
            <person name="Liang C."/>
            <person name="Lipzen A."/>
            <person name="Lutzoni F."/>
            <person name="Magnuson J."/>
            <person name="Mondo S."/>
            <person name="Nolan M."/>
            <person name="Ohm R."/>
            <person name="Pangilinan J."/>
            <person name="Park H.-J."/>
            <person name="Ramirez L."/>
            <person name="Alfaro M."/>
            <person name="Sun H."/>
            <person name="Tritt A."/>
            <person name="Yoshinaga Y."/>
            <person name="Zwiers L.-H."/>
            <person name="Turgeon B."/>
            <person name="Goodwin S."/>
            <person name="Spatafora J."/>
            <person name="Crous P."/>
            <person name="Grigoriev I."/>
        </authorList>
    </citation>
    <scope>NUCLEOTIDE SEQUENCE</scope>
    <source>
        <strain evidence="4">CBS 122681</strain>
    </source>
</reference>